<name>A0A482X0W6_LAOST</name>
<dbReference type="AlphaFoldDB" id="A0A482X0W6"/>
<evidence type="ECO:0000313" key="1">
    <source>
        <dbReference type="EMBL" id="RZF39485.1"/>
    </source>
</evidence>
<dbReference type="InParanoid" id="A0A482X0W6"/>
<keyword evidence="2" id="KW-1185">Reference proteome</keyword>
<organism evidence="1 2">
    <name type="scientific">Laodelphax striatellus</name>
    <name type="common">Small brown planthopper</name>
    <name type="synonym">Delphax striatella</name>
    <dbReference type="NCBI Taxonomy" id="195883"/>
    <lineage>
        <taxon>Eukaryota</taxon>
        <taxon>Metazoa</taxon>
        <taxon>Ecdysozoa</taxon>
        <taxon>Arthropoda</taxon>
        <taxon>Hexapoda</taxon>
        <taxon>Insecta</taxon>
        <taxon>Pterygota</taxon>
        <taxon>Neoptera</taxon>
        <taxon>Paraneoptera</taxon>
        <taxon>Hemiptera</taxon>
        <taxon>Auchenorrhyncha</taxon>
        <taxon>Fulgoroidea</taxon>
        <taxon>Delphacidae</taxon>
        <taxon>Criomorphinae</taxon>
        <taxon>Laodelphax</taxon>
    </lineage>
</organism>
<proteinExistence type="predicted"/>
<protein>
    <submittedName>
        <fullName evidence="1">Uncharacterized protein</fullName>
    </submittedName>
</protein>
<evidence type="ECO:0000313" key="2">
    <source>
        <dbReference type="Proteomes" id="UP000291343"/>
    </source>
</evidence>
<dbReference type="EMBL" id="QKKF02019844">
    <property type="protein sequence ID" value="RZF39485.1"/>
    <property type="molecule type" value="Genomic_DNA"/>
</dbReference>
<comment type="caution">
    <text evidence="1">The sequence shown here is derived from an EMBL/GenBank/DDBJ whole genome shotgun (WGS) entry which is preliminary data.</text>
</comment>
<reference evidence="1 2" key="1">
    <citation type="journal article" date="2017" name="Gigascience">
        <title>Genome sequence of the small brown planthopper, Laodelphax striatellus.</title>
        <authorList>
            <person name="Zhu J."/>
            <person name="Jiang F."/>
            <person name="Wang X."/>
            <person name="Yang P."/>
            <person name="Bao Y."/>
            <person name="Zhao W."/>
            <person name="Wang W."/>
            <person name="Lu H."/>
            <person name="Wang Q."/>
            <person name="Cui N."/>
            <person name="Li J."/>
            <person name="Chen X."/>
            <person name="Luo L."/>
            <person name="Yu J."/>
            <person name="Kang L."/>
            <person name="Cui F."/>
        </authorList>
    </citation>
    <scope>NUCLEOTIDE SEQUENCE [LARGE SCALE GENOMIC DNA]</scope>
    <source>
        <strain evidence="1">Lst14</strain>
    </source>
</reference>
<gene>
    <name evidence="1" type="ORF">LSTR_LSTR001006</name>
</gene>
<dbReference type="Proteomes" id="UP000291343">
    <property type="component" value="Unassembled WGS sequence"/>
</dbReference>
<accession>A0A482X0W6</accession>
<sequence>MWRRVPGRLAGPRAIFDNNSSKSEVPSKLGSVSKKRLVSARALSKRTCLVTCEGGWRSLPPPRFNAIANPLAPPGATGICVRKMSINCEIDISYGLPECSPLPLPESVVSREILPSKDQSSLFFFAISYCI</sequence>